<reference evidence="4" key="1">
    <citation type="journal article" date="2014" name="Genome Announc.">
        <title>Genome sequence and annotation of Acremonium chrysogenum, producer of the beta-lactam antibiotic cephalosporin C.</title>
        <authorList>
            <person name="Terfehr D."/>
            <person name="Dahlmann T.A."/>
            <person name="Specht T."/>
            <person name="Zadra I."/>
            <person name="Kuernsteiner H."/>
            <person name="Kueck U."/>
        </authorList>
    </citation>
    <scope>NUCLEOTIDE SEQUENCE [LARGE SCALE GENOMIC DNA]</scope>
    <source>
        <strain evidence="4">ATCC 11550 / CBS 779.69 / DSM 880 / IAM 14645 / JCM 23072 / IMI 49137</strain>
    </source>
</reference>
<accession>A0A086SZC2</accession>
<organism evidence="3 4">
    <name type="scientific">Hapsidospora chrysogenum (strain ATCC 11550 / CBS 779.69 / DSM 880 / IAM 14645 / JCM 23072 / IMI 49137)</name>
    <name type="common">Acremonium chrysogenum</name>
    <dbReference type="NCBI Taxonomy" id="857340"/>
    <lineage>
        <taxon>Eukaryota</taxon>
        <taxon>Fungi</taxon>
        <taxon>Dikarya</taxon>
        <taxon>Ascomycota</taxon>
        <taxon>Pezizomycotina</taxon>
        <taxon>Sordariomycetes</taxon>
        <taxon>Hypocreomycetidae</taxon>
        <taxon>Hypocreales</taxon>
        <taxon>Bionectriaceae</taxon>
        <taxon>Hapsidospora</taxon>
    </lineage>
</organism>
<dbReference type="Pfam" id="PF00070">
    <property type="entry name" value="Pyr_redox"/>
    <property type="match status" value="1"/>
</dbReference>
<dbReference type="SUPFAM" id="SSF51905">
    <property type="entry name" value="FAD/NAD(P)-binding domain"/>
    <property type="match status" value="1"/>
</dbReference>
<dbReference type="HOGENOM" id="CLU_009665_0_0_1"/>
<dbReference type="SUPFAM" id="SSF54373">
    <property type="entry name" value="FAD-linked reductases, C-terminal domain"/>
    <property type="match status" value="1"/>
</dbReference>
<dbReference type="Gene3D" id="3.50.50.60">
    <property type="entry name" value="FAD/NAD(P)-binding domain"/>
    <property type="match status" value="1"/>
</dbReference>
<feature type="domain" description="Pyridine nucleotide-disulphide oxidoreductase N-terminal" evidence="1">
    <location>
        <begin position="9"/>
        <end position="43"/>
    </location>
</feature>
<dbReference type="Pfam" id="PF22607">
    <property type="entry name" value="FAD_binding-like"/>
    <property type="match status" value="1"/>
</dbReference>
<dbReference type="InterPro" id="IPR054707">
    <property type="entry name" value="DhpH_subs-bd"/>
</dbReference>
<dbReference type="InterPro" id="IPR036188">
    <property type="entry name" value="FAD/NAD-bd_sf"/>
</dbReference>
<keyword evidence="4" id="KW-1185">Reference proteome</keyword>
<dbReference type="Gene3D" id="3.30.9.60">
    <property type="match status" value="1"/>
</dbReference>
<evidence type="ECO:0000313" key="4">
    <source>
        <dbReference type="Proteomes" id="UP000029964"/>
    </source>
</evidence>
<name>A0A086SZC2_HAPC1</name>
<dbReference type="PANTHER" id="PTHR47469">
    <property type="entry name" value="MONOOXYGENASE-LIKE"/>
    <property type="match status" value="1"/>
</dbReference>
<dbReference type="AlphaFoldDB" id="A0A086SZC2"/>
<dbReference type="PANTHER" id="PTHR47469:SF2">
    <property type="entry name" value="OS06G0597600 PROTEIN"/>
    <property type="match status" value="1"/>
</dbReference>
<dbReference type="Proteomes" id="UP000029964">
    <property type="component" value="Unassembled WGS sequence"/>
</dbReference>
<dbReference type="InterPro" id="IPR053212">
    <property type="entry name" value="DHP_3-monooxygenase"/>
</dbReference>
<dbReference type="OrthoDB" id="16820at2759"/>
<dbReference type="STRING" id="857340.A0A086SZC2"/>
<gene>
    <name evidence="3" type="ORF">ACRE_067740</name>
</gene>
<dbReference type="InterPro" id="IPR039648">
    <property type="entry name" value="DHPH_N"/>
</dbReference>
<comment type="caution">
    <text evidence="3">The sequence shown here is derived from an EMBL/GenBank/DDBJ whole genome shotgun (WGS) entry which is preliminary data.</text>
</comment>
<sequence length="452" mass="51545">MENLKRPRKVAVVGGSLSGLMCAVSLKHAGFDVTVIEREGNLRESHMAGVGFGLDMVSFLHRHDRIFSPFTLRILHMQSVPIDLDVKVFVNWRRDITSWDAYYFRLRSMFDGFASSYYPSSPVASETDGAALFLPRKEVVDIWRNNNCEGDGDARPLIVEVRDRDTREVAKIQADVVIGADGPSSVIRSKYLPDYGRRTVGYVTWRGVIPERDVSEATRELLKRSSNVHMAPCQHCITYLIPGENGSLEPGERHFNFAWYTNETPESLSELLVDAVDGHRHRYTVPAGRIRESIWKAKIEDARSAPFPEPFLELVTKIKKPFVQAITETDVPPRAAFEDGRVLLVGDALCQYRPHTALSATQAAFDSLLVAEHLRGAISLAEWEEKVLRFARLHSSQSRYWGRFYQEGAMAALVSACRYWWYCWVDRMKSWWRGEAPLLRTTKFRRLDEDGN</sequence>
<dbReference type="EMBL" id="JPKY01000093">
    <property type="protein sequence ID" value="KFH42454.1"/>
    <property type="molecule type" value="Genomic_DNA"/>
</dbReference>
<proteinExistence type="predicted"/>
<evidence type="ECO:0000313" key="3">
    <source>
        <dbReference type="EMBL" id="KFH42454.1"/>
    </source>
</evidence>
<evidence type="ECO:0000259" key="2">
    <source>
        <dbReference type="Pfam" id="PF22607"/>
    </source>
</evidence>
<protein>
    <submittedName>
        <fullName evidence="3">Uncharacterized protein</fullName>
    </submittedName>
</protein>
<feature type="domain" description="2,6-dihydroxypyridine 3-monooxygenase substrate binding" evidence="2">
    <location>
        <begin position="200"/>
        <end position="327"/>
    </location>
</feature>
<dbReference type="PRINTS" id="PR00420">
    <property type="entry name" value="RNGMNOXGNASE"/>
</dbReference>
<evidence type="ECO:0000259" key="1">
    <source>
        <dbReference type="Pfam" id="PF00070"/>
    </source>
</evidence>